<organism evidence="1 2">
    <name type="scientific">Malus baccata</name>
    <name type="common">Siberian crab apple</name>
    <name type="synonym">Pyrus baccata</name>
    <dbReference type="NCBI Taxonomy" id="106549"/>
    <lineage>
        <taxon>Eukaryota</taxon>
        <taxon>Viridiplantae</taxon>
        <taxon>Streptophyta</taxon>
        <taxon>Embryophyta</taxon>
        <taxon>Tracheophyta</taxon>
        <taxon>Spermatophyta</taxon>
        <taxon>Magnoliopsida</taxon>
        <taxon>eudicotyledons</taxon>
        <taxon>Gunneridae</taxon>
        <taxon>Pentapetalae</taxon>
        <taxon>rosids</taxon>
        <taxon>fabids</taxon>
        <taxon>Rosales</taxon>
        <taxon>Rosaceae</taxon>
        <taxon>Amygdaloideae</taxon>
        <taxon>Maleae</taxon>
        <taxon>Malus</taxon>
    </lineage>
</organism>
<evidence type="ECO:0000313" key="1">
    <source>
        <dbReference type="EMBL" id="TQE08941.1"/>
    </source>
</evidence>
<comment type="caution">
    <text evidence="1">The sequence shown here is derived from an EMBL/GenBank/DDBJ whole genome shotgun (WGS) entry which is preliminary data.</text>
</comment>
<dbReference type="EMBL" id="VIEB01000062">
    <property type="protein sequence ID" value="TQE08941.1"/>
    <property type="molecule type" value="Genomic_DNA"/>
</dbReference>
<evidence type="ECO:0000313" key="2">
    <source>
        <dbReference type="Proteomes" id="UP000315295"/>
    </source>
</evidence>
<dbReference type="AlphaFoldDB" id="A0A540ND32"/>
<dbReference type="Proteomes" id="UP000315295">
    <property type="component" value="Unassembled WGS sequence"/>
</dbReference>
<reference evidence="1 2" key="1">
    <citation type="journal article" date="2019" name="G3 (Bethesda)">
        <title>Sequencing of a Wild Apple (Malus baccata) Genome Unravels the Differences Between Cultivated and Wild Apple Species Regarding Disease Resistance and Cold Tolerance.</title>
        <authorList>
            <person name="Chen X."/>
        </authorList>
    </citation>
    <scope>NUCLEOTIDE SEQUENCE [LARGE SCALE GENOMIC DNA]</scope>
    <source>
        <strain evidence="2">cv. Shandingzi</strain>
        <tissue evidence="1">Leaves</tissue>
    </source>
</reference>
<gene>
    <name evidence="1" type="ORF">C1H46_005324</name>
</gene>
<keyword evidence="2" id="KW-1185">Reference proteome</keyword>
<sequence>MQDPESERSITIINGDHAETIHFTSYPKPFAVYMPNGSGHTVRGEGPTCKAKQIAKSKTPNASKTAKSIRTVIWESRKSTSLGSVAQGFLNEKSLGIK</sequence>
<name>A0A540ND32_MALBA</name>
<protein>
    <submittedName>
        <fullName evidence="1">Uncharacterized protein</fullName>
    </submittedName>
</protein>
<proteinExistence type="predicted"/>
<accession>A0A540ND32</accession>